<feature type="transmembrane region" description="Helical" evidence="5">
    <location>
        <begin position="85"/>
        <end position="108"/>
    </location>
</feature>
<evidence type="ECO:0000256" key="5">
    <source>
        <dbReference type="SAM" id="Phobius"/>
    </source>
</evidence>
<keyword evidence="4 5" id="KW-0472">Membrane</keyword>
<dbReference type="PANTHER" id="PTHR40763">
    <property type="entry name" value="MEMBRANE PROTEIN-RELATED"/>
    <property type="match status" value="1"/>
</dbReference>
<dbReference type="Proteomes" id="UP000539313">
    <property type="component" value="Unassembled WGS sequence"/>
</dbReference>
<dbReference type="AlphaFoldDB" id="A0A7W3MYR9"/>
<protein>
    <submittedName>
        <fullName evidence="7">Putative Tic20 family protein</fullName>
    </submittedName>
</protein>
<dbReference type="InterPro" id="IPR019109">
    <property type="entry name" value="MamF_MmsF"/>
</dbReference>
<keyword evidence="2 5" id="KW-0812">Transmembrane</keyword>
<evidence type="ECO:0000313" key="7">
    <source>
        <dbReference type="EMBL" id="MBA9004331.1"/>
    </source>
</evidence>
<dbReference type="PANTHER" id="PTHR40763:SF5">
    <property type="entry name" value="MEMBRANE PROTEIN"/>
    <property type="match status" value="1"/>
</dbReference>
<dbReference type="InterPro" id="IPR012551">
    <property type="entry name" value="DUF1707_SHOCT-like"/>
</dbReference>
<organism evidence="7 8">
    <name type="scientific">Thermomonospora cellulosilytica</name>
    <dbReference type="NCBI Taxonomy" id="1411118"/>
    <lineage>
        <taxon>Bacteria</taxon>
        <taxon>Bacillati</taxon>
        <taxon>Actinomycetota</taxon>
        <taxon>Actinomycetes</taxon>
        <taxon>Streptosporangiales</taxon>
        <taxon>Thermomonosporaceae</taxon>
        <taxon>Thermomonospora</taxon>
    </lineage>
</organism>
<keyword evidence="3 5" id="KW-1133">Transmembrane helix</keyword>
<proteinExistence type="predicted"/>
<evidence type="ECO:0000256" key="4">
    <source>
        <dbReference type="ARBA" id="ARBA00023136"/>
    </source>
</evidence>
<evidence type="ECO:0000313" key="8">
    <source>
        <dbReference type="Proteomes" id="UP000539313"/>
    </source>
</evidence>
<accession>A0A7W3MYR9</accession>
<sequence length="175" mass="18843">MDDGGYAGVGLRVSDSEREPVLELLKEAYAEGRLEHDEFEMRMHLAMTAKTRADLAAVASDLGRPGLQALPGKAVEQAPDGEDRMWAALAHGSGVAPLIVPALVIMLLGGQRSAYVRRQAAEAVNFQLTLLLVTIVTFGLGGVLYAVTWIVAAIAAVFALGGQDFRYPWILRLIR</sequence>
<evidence type="ECO:0000256" key="3">
    <source>
        <dbReference type="ARBA" id="ARBA00022989"/>
    </source>
</evidence>
<comment type="caution">
    <text evidence="7">The sequence shown here is derived from an EMBL/GenBank/DDBJ whole genome shotgun (WGS) entry which is preliminary data.</text>
</comment>
<evidence type="ECO:0000256" key="2">
    <source>
        <dbReference type="ARBA" id="ARBA00022692"/>
    </source>
</evidence>
<evidence type="ECO:0000256" key="1">
    <source>
        <dbReference type="ARBA" id="ARBA00004141"/>
    </source>
</evidence>
<dbReference type="Pfam" id="PF08044">
    <property type="entry name" value="DUF1707"/>
    <property type="match status" value="1"/>
</dbReference>
<feature type="domain" description="DUF1707" evidence="6">
    <location>
        <begin position="11"/>
        <end position="62"/>
    </location>
</feature>
<dbReference type="RefSeq" id="WP_182705831.1">
    <property type="nucleotide sequence ID" value="NZ_JACJII010000001.1"/>
</dbReference>
<dbReference type="Pfam" id="PF09685">
    <property type="entry name" value="MamF_MmsF"/>
    <property type="match status" value="1"/>
</dbReference>
<reference evidence="7 8" key="1">
    <citation type="submission" date="2020-08" db="EMBL/GenBank/DDBJ databases">
        <title>Sequencing the genomes of 1000 actinobacteria strains.</title>
        <authorList>
            <person name="Klenk H.-P."/>
        </authorList>
    </citation>
    <scope>NUCLEOTIDE SEQUENCE [LARGE SCALE GENOMIC DNA]</scope>
    <source>
        <strain evidence="7 8">DSM 45823</strain>
    </source>
</reference>
<name>A0A7W3MYR9_9ACTN</name>
<feature type="transmembrane region" description="Helical" evidence="5">
    <location>
        <begin position="128"/>
        <end position="161"/>
    </location>
</feature>
<comment type="subcellular location">
    <subcellularLocation>
        <location evidence="1">Membrane</location>
        <topology evidence="1">Multi-pass membrane protein</topology>
    </subcellularLocation>
</comment>
<gene>
    <name evidence="7" type="ORF">HNR21_003213</name>
</gene>
<evidence type="ECO:0000259" key="6">
    <source>
        <dbReference type="Pfam" id="PF08044"/>
    </source>
</evidence>
<dbReference type="EMBL" id="JACJII010000001">
    <property type="protein sequence ID" value="MBA9004331.1"/>
    <property type="molecule type" value="Genomic_DNA"/>
</dbReference>
<keyword evidence="8" id="KW-1185">Reference proteome</keyword>